<feature type="region of interest" description="Disordered" evidence="1">
    <location>
        <begin position="71"/>
        <end position="92"/>
    </location>
</feature>
<gene>
    <name evidence="2" type="ORF">OPV22_012438</name>
</gene>
<dbReference type="Proteomes" id="UP001222027">
    <property type="component" value="Unassembled WGS sequence"/>
</dbReference>
<sequence>MCRFYTPIGKTEGTNRSSQYPSTSHAAKEMTSIAGVREADKEANSVPLHATLMPHGSEAIRRNENASHYYRGERYVKDKPSLQRRTEGKPWH</sequence>
<keyword evidence="3" id="KW-1185">Reference proteome</keyword>
<feature type="compositionally biased region" description="Polar residues" evidence="1">
    <location>
        <begin position="12"/>
        <end position="25"/>
    </location>
</feature>
<proteinExistence type="predicted"/>
<protein>
    <submittedName>
        <fullName evidence="2">Uncharacterized protein</fullName>
    </submittedName>
</protein>
<evidence type="ECO:0000313" key="2">
    <source>
        <dbReference type="EMBL" id="KAJ8490717.1"/>
    </source>
</evidence>
<feature type="region of interest" description="Disordered" evidence="1">
    <location>
        <begin position="1"/>
        <end position="29"/>
    </location>
</feature>
<comment type="caution">
    <text evidence="2">The sequence shown here is derived from an EMBL/GenBank/DDBJ whole genome shotgun (WGS) entry which is preliminary data.</text>
</comment>
<dbReference type="AlphaFoldDB" id="A0AAV8QTB4"/>
<name>A0AAV8QTB4_ENSVE</name>
<accession>A0AAV8QTB4</accession>
<organism evidence="2 3">
    <name type="scientific">Ensete ventricosum</name>
    <name type="common">Abyssinian banana</name>
    <name type="synonym">Musa ensete</name>
    <dbReference type="NCBI Taxonomy" id="4639"/>
    <lineage>
        <taxon>Eukaryota</taxon>
        <taxon>Viridiplantae</taxon>
        <taxon>Streptophyta</taxon>
        <taxon>Embryophyta</taxon>
        <taxon>Tracheophyta</taxon>
        <taxon>Spermatophyta</taxon>
        <taxon>Magnoliopsida</taxon>
        <taxon>Liliopsida</taxon>
        <taxon>Zingiberales</taxon>
        <taxon>Musaceae</taxon>
        <taxon>Ensete</taxon>
    </lineage>
</organism>
<reference evidence="2 3" key="1">
    <citation type="submission" date="2022-12" db="EMBL/GenBank/DDBJ databases">
        <title>Chromosome-scale assembly of the Ensete ventricosum genome.</title>
        <authorList>
            <person name="Dussert Y."/>
            <person name="Stocks J."/>
            <person name="Wendawek A."/>
            <person name="Woldeyes F."/>
            <person name="Nichols R.A."/>
            <person name="Borrell J.S."/>
        </authorList>
    </citation>
    <scope>NUCLEOTIDE SEQUENCE [LARGE SCALE GENOMIC DNA]</scope>
    <source>
        <strain evidence="3">cv. Maze</strain>
        <tissue evidence="2">Seeds</tissue>
    </source>
</reference>
<evidence type="ECO:0000256" key="1">
    <source>
        <dbReference type="SAM" id="MobiDB-lite"/>
    </source>
</evidence>
<evidence type="ECO:0000313" key="3">
    <source>
        <dbReference type="Proteomes" id="UP001222027"/>
    </source>
</evidence>
<dbReference type="EMBL" id="JAQQAF010000004">
    <property type="protein sequence ID" value="KAJ8490717.1"/>
    <property type="molecule type" value="Genomic_DNA"/>
</dbReference>